<evidence type="ECO:0000256" key="4">
    <source>
        <dbReference type="ARBA" id="ARBA00022692"/>
    </source>
</evidence>
<feature type="transmembrane region" description="Helical" evidence="7">
    <location>
        <begin position="39"/>
        <end position="58"/>
    </location>
</feature>
<dbReference type="GO" id="GO:0022857">
    <property type="term" value="F:transmembrane transporter activity"/>
    <property type="evidence" value="ECO:0007669"/>
    <property type="project" value="InterPro"/>
</dbReference>
<dbReference type="PANTHER" id="PTHR42770">
    <property type="entry name" value="AMINO ACID TRANSPORTER-RELATED"/>
    <property type="match status" value="1"/>
</dbReference>
<comment type="subcellular location">
    <subcellularLocation>
        <location evidence="1">Cell membrane</location>
        <topology evidence="1">Multi-pass membrane protein</topology>
    </subcellularLocation>
</comment>
<evidence type="ECO:0000256" key="3">
    <source>
        <dbReference type="ARBA" id="ARBA00022475"/>
    </source>
</evidence>
<reference evidence="8 9" key="1">
    <citation type="submission" date="2018-06" db="EMBL/GenBank/DDBJ databases">
        <authorList>
            <consortium name="Pathogen Informatics"/>
            <person name="Doyle S."/>
        </authorList>
    </citation>
    <scope>NUCLEOTIDE SEQUENCE [LARGE SCALE GENOMIC DNA]</scope>
    <source>
        <strain evidence="8 9">NCTC13316</strain>
    </source>
</reference>
<proteinExistence type="predicted"/>
<keyword evidence="9" id="KW-1185">Reference proteome</keyword>
<feature type="transmembrane region" description="Helical" evidence="7">
    <location>
        <begin position="354"/>
        <end position="378"/>
    </location>
</feature>
<evidence type="ECO:0000313" key="9">
    <source>
        <dbReference type="Proteomes" id="UP000254794"/>
    </source>
</evidence>
<dbReference type="Gene3D" id="1.20.1740.10">
    <property type="entry name" value="Amino acid/polyamine transporter I"/>
    <property type="match status" value="1"/>
</dbReference>
<feature type="transmembrane region" description="Helical" evidence="7">
    <location>
        <begin position="273"/>
        <end position="299"/>
    </location>
</feature>
<keyword evidence="6 7" id="KW-0472">Membrane</keyword>
<dbReference type="PANTHER" id="PTHR42770:SF15">
    <property type="entry name" value="GLUTAMATE_GAMMA-AMINOBUTYRATE ANTIPORTER-RELATED"/>
    <property type="match status" value="1"/>
</dbReference>
<dbReference type="Pfam" id="PF13520">
    <property type="entry name" value="AA_permease_2"/>
    <property type="match status" value="1"/>
</dbReference>
<evidence type="ECO:0000256" key="2">
    <source>
        <dbReference type="ARBA" id="ARBA00022448"/>
    </source>
</evidence>
<gene>
    <name evidence="8" type="primary">potE_2</name>
    <name evidence="8" type="ORF">NCTC13316_01152</name>
</gene>
<dbReference type="InterPro" id="IPR002293">
    <property type="entry name" value="AA/rel_permease1"/>
</dbReference>
<feature type="transmembrane region" description="Helical" evidence="7">
    <location>
        <begin position="431"/>
        <end position="453"/>
    </location>
</feature>
<feature type="transmembrane region" description="Helical" evidence="7">
    <location>
        <begin position="79"/>
        <end position="99"/>
    </location>
</feature>
<evidence type="ECO:0000256" key="7">
    <source>
        <dbReference type="SAM" id="Phobius"/>
    </source>
</evidence>
<feature type="transmembrane region" description="Helical" evidence="7">
    <location>
        <begin position="119"/>
        <end position="138"/>
    </location>
</feature>
<dbReference type="PIRSF" id="PIRSF006060">
    <property type="entry name" value="AA_transporter"/>
    <property type="match status" value="1"/>
</dbReference>
<dbReference type="GO" id="GO:0005886">
    <property type="term" value="C:plasma membrane"/>
    <property type="evidence" value="ECO:0007669"/>
    <property type="project" value="UniProtKB-SubCell"/>
</dbReference>
<dbReference type="InterPro" id="IPR050367">
    <property type="entry name" value="APC_superfamily"/>
</dbReference>
<feature type="transmembrane region" description="Helical" evidence="7">
    <location>
        <begin position="227"/>
        <end position="253"/>
    </location>
</feature>
<name>A0A378JSB8_9GAMM</name>
<evidence type="ECO:0000256" key="5">
    <source>
        <dbReference type="ARBA" id="ARBA00022989"/>
    </source>
</evidence>
<evidence type="ECO:0000256" key="6">
    <source>
        <dbReference type="ARBA" id="ARBA00023136"/>
    </source>
</evidence>
<dbReference type="OrthoDB" id="3185104at2"/>
<feature type="transmembrane region" description="Helical" evidence="7">
    <location>
        <begin position="328"/>
        <end position="348"/>
    </location>
</feature>
<protein>
    <submittedName>
        <fullName evidence="8">Amino acid transporter</fullName>
    </submittedName>
</protein>
<feature type="transmembrane region" description="Helical" evidence="7">
    <location>
        <begin position="390"/>
        <end position="419"/>
    </location>
</feature>
<dbReference type="EMBL" id="UGOD01000001">
    <property type="protein sequence ID" value="STX51062.1"/>
    <property type="molecule type" value="Genomic_DNA"/>
</dbReference>
<dbReference type="Proteomes" id="UP000254794">
    <property type="component" value="Unassembled WGS sequence"/>
</dbReference>
<feature type="transmembrane region" description="Helical" evidence="7">
    <location>
        <begin position="150"/>
        <end position="169"/>
    </location>
</feature>
<sequence>MQYKFLRVSSLVLLQIAIVGNLQVLPANASYGASLPFLYFFAIIGFFLPCTLMVAELATTRPQTGGAYIWCEQAFGPQVSFFTVTILWISNLLWYPSIFSLIATNFAYLFNKSLAQNKLFIVTFNVFLFWFFTGLNCLGVKFSSRTSIACSILGIIIPIILIILGGLIWCLKGQPSAISFTHTSMLPNLNNINNLSLLIAIVISLFGIEITAVHAGNVVNPKRDYPLSLLIAGILLLIFLLSAELAIAAIIPLNKLSVVTGLLDALIIFFDSIHLSYLISLVLFLILIGNLGSVAAWMLGSTRSMAIACQKNQVASILQKTNRYEAPIGVLICEAFIFSFVSTIFLIFPSIIDSFWLLLDLAAQISLIYYIILFVSAVRLRYLPTIAEGFVLPGGNILFVIIMLIGALTSLLALSTGFIAPANLDARSISLFHWIMILGLIFTLIFPFMLLLIKSKK</sequence>
<evidence type="ECO:0000313" key="8">
    <source>
        <dbReference type="EMBL" id="STX51062.1"/>
    </source>
</evidence>
<organism evidence="8 9">
    <name type="scientific">Legionella busanensis</name>
    <dbReference type="NCBI Taxonomy" id="190655"/>
    <lineage>
        <taxon>Bacteria</taxon>
        <taxon>Pseudomonadati</taxon>
        <taxon>Pseudomonadota</taxon>
        <taxon>Gammaproteobacteria</taxon>
        <taxon>Legionellales</taxon>
        <taxon>Legionellaceae</taxon>
        <taxon>Legionella</taxon>
    </lineage>
</organism>
<evidence type="ECO:0000256" key="1">
    <source>
        <dbReference type="ARBA" id="ARBA00004651"/>
    </source>
</evidence>
<keyword evidence="3" id="KW-1003">Cell membrane</keyword>
<feature type="transmembrane region" description="Helical" evidence="7">
    <location>
        <begin position="195"/>
        <end position="215"/>
    </location>
</feature>
<keyword evidence="2" id="KW-0813">Transport</keyword>
<dbReference type="AlphaFoldDB" id="A0A378JSB8"/>
<keyword evidence="5 7" id="KW-1133">Transmembrane helix</keyword>
<accession>A0A378JSB8</accession>
<keyword evidence="4 7" id="KW-0812">Transmembrane</keyword>
<dbReference type="RefSeq" id="WP_115330723.1">
    <property type="nucleotide sequence ID" value="NZ_CAAAHP010000001.1"/>
</dbReference>